<accession>A0A369XKZ8</accession>
<evidence type="ECO:0000256" key="5">
    <source>
        <dbReference type="ARBA" id="ARBA00023136"/>
    </source>
</evidence>
<comment type="caution">
    <text evidence="7">The sequence shown here is derived from an EMBL/GenBank/DDBJ whole genome shotgun (WGS) entry which is preliminary data.</text>
</comment>
<evidence type="ECO:0000256" key="3">
    <source>
        <dbReference type="ARBA" id="ARBA00022692"/>
    </source>
</evidence>
<dbReference type="EMBL" id="QPGA01000028">
    <property type="protein sequence ID" value="RDE50010.1"/>
    <property type="molecule type" value="Genomic_DNA"/>
</dbReference>
<dbReference type="GO" id="GO:0005886">
    <property type="term" value="C:plasma membrane"/>
    <property type="evidence" value="ECO:0007669"/>
    <property type="project" value="UniProtKB-SubCell"/>
</dbReference>
<evidence type="ECO:0000256" key="4">
    <source>
        <dbReference type="ARBA" id="ARBA00022989"/>
    </source>
</evidence>
<organism evidence="7 8">
    <name type="scientific">Candidatus Accumulibacter meliphilus</name>
    <dbReference type="NCBI Taxonomy" id="2211374"/>
    <lineage>
        <taxon>Bacteria</taxon>
        <taxon>Pseudomonadati</taxon>
        <taxon>Pseudomonadota</taxon>
        <taxon>Betaproteobacteria</taxon>
        <taxon>Candidatus Accumulibacter</taxon>
    </lineage>
</organism>
<gene>
    <name evidence="7" type="ORF">DVS81_13715</name>
</gene>
<name>A0A369XKZ8_9PROT</name>
<evidence type="ECO:0000256" key="6">
    <source>
        <dbReference type="SAM" id="Phobius"/>
    </source>
</evidence>
<evidence type="ECO:0000313" key="8">
    <source>
        <dbReference type="Proteomes" id="UP000253831"/>
    </source>
</evidence>
<evidence type="ECO:0000256" key="1">
    <source>
        <dbReference type="ARBA" id="ARBA00004651"/>
    </source>
</evidence>
<keyword evidence="2" id="KW-1003">Cell membrane</keyword>
<keyword evidence="5 6" id="KW-0472">Membrane</keyword>
<dbReference type="Proteomes" id="UP000253831">
    <property type="component" value="Unassembled WGS sequence"/>
</dbReference>
<evidence type="ECO:0008006" key="9">
    <source>
        <dbReference type="Google" id="ProtNLM"/>
    </source>
</evidence>
<keyword evidence="4 6" id="KW-1133">Transmembrane helix</keyword>
<feature type="transmembrane region" description="Helical" evidence="6">
    <location>
        <begin position="92"/>
        <end position="110"/>
    </location>
</feature>
<dbReference type="InterPro" id="IPR005598">
    <property type="entry name" value="ATP_synth_I"/>
</dbReference>
<evidence type="ECO:0000313" key="7">
    <source>
        <dbReference type="EMBL" id="RDE50010.1"/>
    </source>
</evidence>
<protein>
    <recommendedName>
        <fullName evidence="9">ATP synthase protein I</fullName>
    </recommendedName>
</protein>
<sequence length="140" mass="14866">MRFDSSIGVWYPACVLEGLVVHPQVRWFFRCQVIVTLVAATIAGLVAGTDAAVSAALGGGIAIASALAYVWRGLRPAGTAAADAKKAFNSQVAAEGYKFAVTLLLFGLVFKSYAQLVALPLFLAYAATIVVYWMALLKQH</sequence>
<feature type="transmembrane region" description="Helical" evidence="6">
    <location>
        <begin position="27"/>
        <end position="46"/>
    </location>
</feature>
<dbReference type="Pfam" id="PF03899">
    <property type="entry name" value="ATP-synt_I"/>
    <property type="match status" value="1"/>
</dbReference>
<evidence type="ECO:0000256" key="2">
    <source>
        <dbReference type="ARBA" id="ARBA00022475"/>
    </source>
</evidence>
<feature type="transmembrane region" description="Helical" evidence="6">
    <location>
        <begin position="52"/>
        <end position="71"/>
    </location>
</feature>
<comment type="subcellular location">
    <subcellularLocation>
        <location evidence="1">Cell membrane</location>
        <topology evidence="1">Multi-pass membrane protein</topology>
    </subcellularLocation>
</comment>
<proteinExistence type="predicted"/>
<reference evidence="7 8" key="1">
    <citation type="submission" date="2018-05" db="EMBL/GenBank/DDBJ databases">
        <title>Integrated omic analyses show evidence that a Ca. Accumulibacter phosphatis strain performs denitrification under micro-aerobic conditions.</title>
        <authorList>
            <person name="Camejo P.Y."/>
            <person name="Katherine M.D."/>
            <person name="Daniel N.R."/>
        </authorList>
    </citation>
    <scope>NUCLEOTIDE SEQUENCE [LARGE SCALE GENOMIC DNA]</scope>
    <source>
        <strain evidence="7">UW-LDO-IC</strain>
    </source>
</reference>
<feature type="transmembrane region" description="Helical" evidence="6">
    <location>
        <begin position="116"/>
        <end position="137"/>
    </location>
</feature>
<keyword evidence="3 6" id="KW-0812">Transmembrane</keyword>
<dbReference type="AlphaFoldDB" id="A0A369XKZ8"/>